<dbReference type="Proteomes" id="UP001605036">
    <property type="component" value="Unassembled WGS sequence"/>
</dbReference>
<name>A0ABD1Z303_9MARC</name>
<dbReference type="AlphaFoldDB" id="A0ABD1Z303"/>
<protein>
    <submittedName>
        <fullName evidence="1">Uncharacterized protein</fullName>
    </submittedName>
</protein>
<dbReference type="EMBL" id="JBHFFA010000003">
    <property type="protein sequence ID" value="KAL2635962.1"/>
    <property type="molecule type" value="Genomic_DNA"/>
</dbReference>
<keyword evidence="2" id="KW-1185">Reference proteome</keyword>
<reference evidence="1 2" key="1">
    <citation type="submission" date="2024-09" db="EMBL/GenBank/DDBJ databases">
        <title>Chromosome-scale assembly of Riccia fluitans.</title>
        <authorList>
            <person name="Paukszto L."/>
            <person name="Sawicki J."/>
            <person name="Karawczyk K."/>
            <person name="Piernik-Szablinska J."/>
            <person name="Szczecinska M."/>
            <person name="Mazdziarz M."/>
        </authorList>
    </citation>
    <scope>NUCLEOTIDE SEQUENCE [LARGE SCALE GENOMIC DNA]</scope>
    <source>
        <strain evidence="1">Rf_01</strain>
        <tissue evidence="1">Aerial parts of the thallus</tissue>
    </source>
</reference>
<evidence type="ECO:0000313" key="2">
    <source>
        <dbReference type="Proteomes" id="UP001605036"/>
    </source>
</evidence>
<gene>
    <name evidence="1" type="ORF">R1flu_007441</name>
</gene>
<proteinExistence type="predicted"/>
<accession>A0ABD1Z303</accession>
<evidence type="ECO:0000313" key="1">
    <source>
        <dbReference type="EMBL" id="KAL2635962.1"/>
    </source>
</evidence>
<comment type="caution">
    <text evidence="1">The sequence shown here is derived from an EMBL/GenBank/DDBJ whole genome shotgun (WGS) entry which is preliminary data.</text>
</comment>
<sequence length="79" mass="8716">MFQTRSRPSDLGHRGAKIDGRTEVVVARLGFGRALARARSGPGRGFAKSDPRECPFSLTPRRAVKLQPLERIELLCKLG</sequence>
<organism evidence="1 2">
    <name type="scientific">Riccia fluitans</name>
    <dbReference type="NCBI Taxonomy" id="41844"/>
    <lineage>
        <taxon>Eukaryota</taxon>
        <taxon>Viridiplantae</taxon>
        <taxon>Streptophyta</taxon>
        <taxon>Embryophyta</taxon>
        <taxon>Marchantiophyta</taxon>
        <taxon>Marchantiopsida</taxon>
        <taxon>Marchantiidae</taxon>
        <taxon>Marchantiales</taxon>
        <taxon>Ricciaceae</taxon>
        <taxon>Riccia</taxon>
    </lineage>
</organism>